<dbReference type="AlphaFoldDB" id="A0A367FGE6"/>
<dbReference type="RefSeq" id="WP_114030410.1">
    <property type="nucleotide sequence ID" value="NZ_QOIL01000011.1"/>
</dbReference>
<dbReference type="Gene3D" id="3.40.50.2300">
    <property type="match status" value="1"/>
</dbReference>
<comment type="caution">
    <text evidence="2">The sequence shown here is derived from an EMBL/GenBank/DDBJ whole genome shotgun (WGS) entry which is preliminary data.</text>
</comment>
<evidence type="ECO:0000259" key="1">
    <source>
        <dbReference type="SMART" id="SM00226"/>
    </source>
</evidence>
<name>A0A367FGE6_9ACTN</name>
<organism evidence="2 3">
    <name type="scientific">Sphaerisporangium album</name>
    <dbReference type="NCBI Taxonomy" id="509200"/>
    <lineage>
        <taxon>Bacteria</taxon>
        <taxon>Bacillati</taxon>
        <taxon>Actinomycetota</taxon>
        <taxon>Actinomycetes</taxon>
        <taxon>Streptosporangiales</taxon>
        <taxon>Streptosporangiaceae</taxon>
        <taxon>Sphaerisporangium</taxon>
    </lineage>
</organism>
<dbReference type="InterPro" id="IPR023485">
    <property type="entry name" value="Ptyr_pPase"/>
</dbReference>
<evidence type="ECO:0000313" key="2">
    <source>
        <dbReference type="EMBL" id="RCG29374.1"/>
    </source>
</evidence>
<proteinExistence type="predicted"/>
<dbReference type="EMBL" id="QOIL01000011">
    <property type="protein sequence ID" value="RCG29374.1"/>
    <property type="molecule type" value="Genomic_DNA"/>
</dbReference>
<accession>A0A367FGE6</accession>
<dbReference type="SMART" id="SM00226">
    <property type="entry name" value="LMWPc"/>
    <property type="match status" value="1"/>
</dbReference>
<dbReference type="InterPro" id="IPR050438">
    <property type="entry name" value="LMW_PTPase"/>
</dbReference>
<reference evidence="2 3" key="1">
    <citation type="submission" date="2018-06" db="EMBL/GenBank/DDBJ databases">
        <title>Sphaerisporangium craniellae sp. nov., isolated from a marine sponge in the South China Sea.</title>
        <authorList>
            <person name="Li L."/>
        </authorList>
    </citation>
    <scope>NUCLEOTIDE SEQUENCE [LARGE SCALE GENOMIC DNA]</scope>
    <source>
        <strain evidence="2 3">CCTCC AA 208026</strain>
    </source>
</reference>
<feature type="domain" description="Phosphotyrosine protein phosphatase I" evidence="1">
    <location>
        <begin position="17"/>
        <end position="200"/>
    </location>
</feature>
<keyword evidence="3" id="KW-1185">Reference proteome</keyword>
<dbReference type="GO" id="GO:0004725">
    <property type="term" value="F:protein tyrosine phosphatase activity"/>
    <property type="evidence" value="ECO:0007669"/>
    <property type="project" value="TreeGrafter"/>
</dbReference>
<dbReference type="Proteomes" id="UP000253094">
    <property type="component" value="Unassembled WGS sequence"/>
</dbReference>
<sequence length="218" mass="23417">MAARPDPERLAPPEGRFRLLFVCTGNICRSAIAERYTRARLGARSPVVVESAGVHAVSGRPMTRRSARLLEKLGADPTGFTSRRLTSRMLEEADLVLTATTAHRGLVVRGSPWMSGRVFTIVEFGALTGAVLARPRSAEEIAQEGDPARRAHDLLARARALRGLVRVEEPDVPDPFGGSMRAYRSAARLIVAGLSAPLEMLTAEVAPAVDRRAPSSGS</sequence>
<protein>
    <submittedName>
        <fullName evidence="2">Protein tyrosine phosphatase</fullName>
    </submittedName>
</protein>
<evidence type="ECO:0000313" key="3">
    <source>
        <dbReference type="Proteomes" id="UP000253094"/>
    </source>
</evidence>
<dbReference type="OrthoDB" id="9784339at2"/>
<dbReference type="SUPFAM" id="SSF52788">
    <property type="entry name" value="Phosphotyrosine protein phosphatases I"/>
    <property type="match status" value="1"/>
</dbReference>
<dbReference type="PANTHER" id="PTHR11717">
    <property type="entry name" value="LOW MOLECULAR WEIGHT PROTEIN TYROSINE PHOSPHATASE"/>
    <property type="match status" value="1"/>
</dbReference>
<dbReference type="InterPro" id="IPR036196">
    <property type="entry name" value="Ptyr_pPase_sf"/>
</dbReference>
<gene>
    <name evidence="2" type="ORF">DQ384_20155</name>
</gene>
<dbReference type="Pfam" id="PF01451">
    <property type="entry name" value="LMWPc"/>
    <property type="match status" value="1"/>
</dbReference>
<dbReference type="PANTHER" id="PTHR11717:SF31">
    <property type="entry name" value="LOW MOLECULAR WEIGHT PROTEIN-TYROSINE-PHOSPHATASE ETP-RELATED"/>
    <property type="match status" value="1"/>
</dbReference>